<keyword evidence="2" id="KW-0819">tRNA processing</keyword>
<dbReference type="AlphaFoldDB" id="A0A1F6FZ45"/>
<dbReference type="Gene3D" id="3.30.460.10">
    <property type="entry name" value="Beta Polymerase, domain 2"/>
    <property type="match status" value="1"/>
</dbReference>
<evidence type="ECO:0000256" key="4">
    <source>
        <dbReference type="ARBA" id="ARBA00022723"/>
    </source>
</evidence>
<evidence type="ECO:0000256" key="3">
    <source>
        <dbReference type="ARBA" id="ARBA00022695"/>
    </source>
</evidence>
<dbReference type="PANTHER" id="PTHR47545:SF1">
    <property type="entry name" value="MULTIFUNCTIONAL CCA PROTEIN"/>
    <property type="match status" value="1"/>
</dbReference>
<dbReference type="EMBL" id="MFMZ01000022">
    <property type="protein sequence ID" value="OGG91138.1"/>
    <property type="molecule type" value="Genomic_DNA"/>
</dbReference>
<comment type="similarity">
    <text evidence="9">Belongs to the tRNA nucleotidyltransferase/poly(A) polymerase family.</text>
</comment>
<keyword evidence="8 9" id="KW-0694">RNA-binding</keyword>
<dbReference type="PANTHER" id="PTHR47545">
    <property type="entry name" value="MULTIFUNCTIONAL CCA PROTEIN"/>
    <property type="match status" value="1"/>
</dbReference>
<feature type="domain" description="Poly A polymerase head" evidence="11">
    <location>
        <begin position="32"/>
        <end position="164"/>
    </location>
</feature>
<sequence length="539" mass="61416">MKKENLKKTIKTLAQDGFLDWLVEIRKNEGEVFLVGGAVRDALIGDRVIKDYDFIVRGIEIERLGKILERLGRAELVGKSFGVYKFVPIGKKMETAFDIALPRTEISLATGGYKDFKVSYNYRLDIRGDLGRRDFTINALAWDLKKEELIDEFGGLLDLKHRQIKTVGNAYERFGEDYSRMLRAIRFACQLGYKIEDNTWAALQKLIQKINEEKGGERIVPYEIIGEEILKAFAGNPLSAFGLMDKSGATAELLPELLKMKNCPQPKNWHSEGDVWEHTRLCLKNLNSRAFRKRFGEEIIFGGQGKRQKARLPAPDAAGYGGQAKGKIKEDLIGAELVMAVLFHDVGKPFTIITPEKDKADRIRFNGHDEFGADLAEQIFKKLKLSATPDFDFDPERASWLIRRHHLFDTKPATEMKNSTLEKYFFDQHYSGEDLLKLGFVDQSSCIQENGKIDLGNFNTVVKRIKELKKLGKGRNLPKPLINGNEVMKILGIKPGKRVGKILEQLREKQLAGKIKDKEEAKKEIKKTRNQENKKSRKQ</sequence>
<dbReference type="GO" id="GO:0003723">
    <property type="term" value="F:RNA binding"/>
    <property type="evidence" value="ECO:0007669"/>
    <property type="project" value="UniProtKB-KW"/>
</dbReference>
<dbReference type="InterPro" id="IPR006674">
    <property type="entry name" value="HD_domain"/>
</dbReference>
<dbReference type="SUPFAM" id="SSF81891">
    <property type="entry name" value="Poly A polymerase C-terminal region-like"/>
    <property type="match status" value="1"/>
</dbReference>
<evidence type="ECO:0000313" key="13">
    <source>
        <dbReference type="EMBL" id="OGG91138.1"/>
    </source>
</evidence>
<dbReference type="Gene3D" id="1.10.3090.10">
    <property type="entry name" value="cca-adding enzyme, domain 2"/>
    <property type="match status" value="2"/>
</dbReference>
<organism evidence="13 14">
    <name type="scientific">Candidatus Kuenenbacteria bacterium RIFCSPLOWO2_02_FULL_42_16</name>
    <dbReference type="NCBI Taxonomy" id="1798564"/>
    <lineage>
        <taxon>Bacteria</taxon>
        <taxon>Candidatus Kueneniibacteriota</taxon>
    </lineage>
</organism>
<dbReference type="GO" id="GO:0046872">
    <property type="term" value="F:metal ion binding"/>
    <property type="evidence" value="ECO:0007669"/>
    <property type="project" value="UniProtKB-KW"/>
</dbReference>
<evidence type="ECO:0000313" key="14">
    <source>
        <dbReference type="Proteomes" id="UP000177998"/>
    </source>
</evidence>
<evidence type="ECO:0000259" key="11">
    <source>
        <dbReference type="Pfam" id="PF01743"/>
    </source>
</evidence>
<dbReference type="CDD" id="cd05398">
    <property type="entry name" value="NT_ClassII-CCAase"/>
    <property type="match status" value="1"/>
</dbReference>
<name>A0A1F6FZ45_9BACT</name>
<keyword evidence="4" id="KW-0479">Metal-binding</keyword>
<dbReference type="GO" id="GO:0016779">
    <property type="term" value="F:nucleotidyltransferase activity"/>
    <property type="evidence" value="ECO:0007669"/>
    <property type="project" value="UniProtKB-KW"/>
</dbReference>
<reference evidence="13 14" key="1">
    <citation type="journal article" date="2016" name="Nat. Commun.">
        <title>Thousands of microbial genomes shed light on interconnected biogeochemical processes in an aquifer system.</title>
        <authorList>
            <person name="Anantharaman K."/>
            <person name="Brown C.T."/>
            <person name="Hug L.A."/>
            <person name="Sharon I."/>
            <person name="Castelle C.J."/>
            <person name="Probst A.J."/>
            <person name="Thomas B.C."/>
            <person name="Singh A."/>
            <person name="Wilkins M.J."/>
            <person name="Karaoz U."/>
            <person name="Brodie E.L."/>
            <person name="Williams K.H."/>
            <person name="Hubbard S.S."/>
            <person name="Banfield J.F."/>
        </authorList>
    </citation>
    <scope>NUCLEOTIDE SEQUENCE [LARGE SCALE GENOMIC DNA]</scope>
</reference>
<dbReference type="InterPro" id="IPR050124">
    <property type="entry name" value="tRNA_CCA-adding_enzyme"/>
</dbReference>
<evidence type="ECO:0000256" key="9">
    <source>
        <dbReference type="RuleBase" id="RU003953"/>
    </source>
</evidence>
<feature type="region of interest" description="Disordered" evidence="10">
    <location>
        <begin position="517"/>
        <end position="539"/>
    </location>
</feature>
<evidence type="ECO:0000256" key="10">
    <source>
        <dbReference type="SAM" id="MobiDB-lite"/>
    </source>
</evidence>
<dbReference type="InterPro" id="IPR002646">
    <property type="entry name" value="PolA_pol_head_dom"/>
</dbReference>
<keyword evidence="6" id="KW-0067">ATP-binding</keyword>
<evidence type="ECO:0000259" key="12">
    <source>
        <dbReference type="Pfam" id="PF01966"/>
    </source>
</evidence>
<dbReference type="SUPFAM" id="SSF81301">
    <property type="entry name" value="Nucleotidyltransferase"/>
    <property type="match status" value="1"/>
</dbReference>
<keyword evidence="7" id="KW-0460">Magnesium</keyword>
<gene>
    <name evidence="13" type="ORF">A3H55_02280</name>
</gene>
<dbReference type="Proteomes" id="UP000177998">
    <property type="component" value="Unassembled WGS sequence"/>
</dbReference>
<dbReference type="Pfam" id="PF01966">
    <property type="entry name" value="HD"/>
    <property type="match status" value="1"/>
</dbReference>
<dbReference type="GO" id="GO:0005524">
    <property type="term" value="F:ATP binding"/>
    <property type="evidence" value="ECO:0007669"/>
    <property type="project" value="UniProtKB-KW"/>
</dbReference>
<evidence type="ECO:0000256" key="5">
    <source>
        <dbReference type="ARBA" id="ARBA00022741"/>
    </source>
</evidence>
<keyword evidence="3" id="KW-0548">Nucleotidyltransferase</keyword>
<protein>
    <recommendedName>
        <fullName evidence="15">HD domain-containing protein</fullName>
    </recommendedName>
</protein>
<proteinExistence type="inferred from homology"/>
<evidence type="ECO:0008006" key="15">
    <source>
        <dbReference type="Google" id="ProtNLM"/>
    </source>
</evidence>
<dbReference type="STRING" id="1798564.A3H55_02280"/>
<evidence type="ECO:0000256" key="8">
    <source>
        <dbReference type="ARBA" id="ARBA00022884"/>
    </source>
</evidence>
<dbReference type="CDD" id="cd00077">
    <property type="entry name" value="HDc"/>
    <property type="match status" value="1"/>
</dbReference>
<dbReference type="GO" id="GO:0008033">
    <property type="term" value="P:tRNA processing"/>
    <property type="evidence" value="ECO:0007669"/>
    <property type="project" value="UniProtKB-KW"/>
</dbReference>
<accession>A0A1F6FZ45</accession>
<evidence type="ECO:0000256" key="6">
    <source>
        <dbReference type="ARBA" id="ARBA00022840"/>
    </source>
</evidence>
<evidence type="ECO:0000256" key="1">
    <source>
        <dbReference type="ARBA" id="ARBA00022679"/>
    </source>
</evidence>
<evidence type="ECO:0000256" key="2">
    <source>
        <dbReference type="ARBA" id="ARBA00022694"/>
    </source>
</evidence>
<keyword evidence="1 9" id="KW-0808">Transferase</keyword>
<keyword evidence="5" id="KW-0547">Nucleotide-binding</keyword>
<comment type="caution">
    <text evidence="13">The sequence shown here is derived from an EMBL/GenBank/DDBJ whole genome shotgun (WGS) entry which is preliminary data.</text>
</comment>
<dbReference type="InterPro" id="IPR003607">
    <property type="entry name" value="HD/PDEase_dom"/>
</dbReference>
<dbReference type="Pfam" id="PF01743">
    <property type="entry name" value="PolyA_pol"/>
    <property type="match status" value="1"/>
</dbReference>
<feature type="domain" description="HD" evidence="12">
    <location>
        <begin position="336"/>
        <end position="410"/>
    </location>
</feature>
<evidence type="ECO:0000256" key="7">
    <source>
        <dbReference type="ARBA" id="ARBA00022842"/>
    </source>
</evidence>
<dbReference type="InterPro" id="IPR043519">
    <property type="entry name" value="NT_sf"/>
</dbReference>